<accession>A0A1Y2L960</accession>
<dbReference type="Proteomes" id="UP000193396">
    <property type="component" value="Unassembled WGS sequence"/>
</dbReference>
<protein>
    <submittedName>
        <fullName evidence="1">Uncharacterized protein</fullName>
    </submittedName>
</protein>
<comment type="caution">
    <text evidence="1">The sequence shown here is derived from an EMBL/GenBank/DDBJ whole genome shotgun (WGS) entry which is preliminary data.</text>
</comment>
<keyword evidence="2" id="KW-1185">Reference proteome</keyword>
<proteinExistence type="predicted"/>
<evidence type="ECO:0000313" key="2">
    <source>
        <dbReference type="Proteomes" id="UP000193396"/>
    </source>
</evidence>
<reference evidence="1 2" key="1">
    <citation type="submission" date="2014-03" db="EMBL/GenBank/DDBJ databases">
        <title>The draft genome sequence of Thalassospira alkalitolerans JCM 18968.</title>
        <authorList>
            <person name="Lai Q."/>
            <person name="Shao Z."/>
        </authorList>
    </citation>
    <scope>NUCLEOTIDE SEQUENCE [LARGE SCALE GENOMIC DNA]</scope>
    <source>
        <strain evidence="1 2">JCM 18968</strain>
    </source>
</reference>
<gene>
    <name evidence="1" type="ORF">TALK_13535</name>
</gene>
<sequence length="103" mass="11134">MTEIIRIFLVFACAPSARQSIAAARAGNRATAQWKILTHILACRHHRPSLEAVLNAPEAFLADNTLMFGLSHGDTPAGHGDIATVEDLREHSLDRHLANTAIG</sequence>
<dbReference type="AlphaFoldDB" id="A0A1Y2L960"/>
<evidence type="ECO:0000313" key="1">
    <source>
        <dbReference type="EMBL" id="OSQ47047.1"/>
    </source>
</evidence>
<organism evidence="1 2">
    <name type="scientific">Thalassospira alkalitolerans</name>
    <dbReference type="NCBI Taxonomy" id="1293890"/>
    <lineage>
        <taxon>Bacteria</taxon>
        <taxon>Pseudomonadati</taxon>
        <taxon>Pseudomonadota</taxon>
        <taxon>Alphaproteobacteria</taxon>
        <taxon>Rhodospirillales</taxon>
        <taxon>Thalassospiraceae</taxon>
        <taxon>Thalassospira</taxon>
    </lineage>
</organism>
<dbReference type="EMBL" id="JFKB01000009">
    <property type="protein sequence ID" value="OSQ47047.1"/>
    <property type="molecule type" value="Genomic_DNA"/>
</dbReference>
<name>A0A1Y2L960_9PROT</name>